<gene>
    <name evidence="1" type="ORF">RIEGSTA812A_PEG_516</name>
</gene>
<proteinExistence type="predicted"/>
<reference evidence="1" key="1">
    <citation type="submission" date="2018-10" db="EMBL/GenBank/DDBJ databases">
        <authorList>
            <person name="Gruber-Vodicka H."/>
            <person name="Jaeckle O."/>
        </authorList>
    </citation>
    <scope>NUCLEOTIDE SEQUENCE</scope>
</reference>
<name>A0A484H8H0_9ZZZZ</name>
<accession>A0A484H8H0</accession>
<dbReference type="EMBL" id="LR026963">
    <property type="protein sequence ID" value="VBB69043.1"/>
    <property type="molecule type" value="Genomic_DNA"/>
</dbReference>
<evidence type="ECO:0000313" key="1">
    <source>
        <dbReference type="EMBL" id="VBB69043.1"/>
    </source>
</evidence>
<protein>
    <submittedName>
        <fullName evidence="1">Uncharacterized protein</fullName>
    </submittedName>
</protein>
<organism evidence="1">
    <name type="scientific">invertebrate metagenome</name>
    <dbReference type="NCBI Taxonomy" id="1711999"/>
    <lineage>
        <taxon>unclassified sequences</taxon>
        <taxon>metagenomes</taxon>
        <taxon>organismal metagenomes</taxon>
    </lineage>
</organism>
<sequence>MAATFWVVIEECSVAQGINGNKLILLDGSVEAAEQACIDASVAIRVGAHELEGALSEKNGRFMLSATRWVSEAEYTEIAQRVIAVRAGKGHVSVWLDVATDSADINDISKFLNTVPFSIISIEIIYQFIE</sequence>
<dbReference type="AlphaFoldDB" id="A0A484H8H0"/>